<gene>
    <name evidence="2" type="ORF">SEVIR_6G063720v2</name>
</gene>
<evidence type="ECO:0000313" key="3">
    <source>
        <dbReference type="Proteomes" id="UP000298652"/>
    </source>
</evidence>
<dbReference type="EMBL" id="CM016557">
    <property type="protein sequence ID" value="TKW09017.1"/>
    <property type="molecule type" value="Genomic_DNA"/>
</dbReference>
<feature type="compositionally biased region" description="Gly residues" evidence="1">
    <location>
        <begin position="248"/>
        <end position="258"/>
    </location>
</feature>
<organism evidence="2 3">
    <name type="scientific">Setaria viridis</name>
    <name type="common">Green bristlegrass</name>
    <name type="synonym">Setaria italica subsp. viridis</name>
    <dbReference type="NCBI Taxonomy" id="4556"/>
    <lineage>
        <taxon>Eukaryota</taxon>
        <taxon>Viridiplantae</taxon>
        <taxon>Streptophyta</taxon>
        <taxon>Embryophyta</taxon>
        <taxon>Tracheophyta</taxon>
        <taxon>Spermatophyta</taxon>
        <taxon>Magnoliopsida</taxon>
        <taxon>Liliopsida</taxon>
        <taxon>Poales</taxon>
        <taxon>Poaceae</taxon>
        <taxon>PACMAD clade</taxon>
        <taxon>Panicoideae</taxon>
        <taxon>Panicodae</taxon>
        <taxon>Paniceae</taxon>
        <taxon>Cenchrinae</taxon>
        <taxon>Setaria</taxon>
    </lineage>
</organism>
<sequence>MPTVNGRKFGAAGCTAHPVHTRPLGLHASAASNPTEAIARLVQRLGSDAARLQDMTKLGLMAPATQTDSAPRGFGERDAVAAAVSRQQQQRSMYDTRDEADTLTFDTRTAALDIIPDLPEGVRQHRIEAAVPVGNNAVCDREQVAARVEPVRGRLLRGRLALPQAGRTARRRRRRQGEPQAGRTARRRRRRQGEQQLETKRGAVVLVGPVRCRRCRRPLVYPLPAEGRGSRKVARRGRSPVVHRDHGSGGSDGGGGGNCVAFPKPSRRRVRLCRWSH</sequence>
<feature type="region of interest" description="Disordered" evidence="1">
    <location>
        <begin position="159"/>
        <end position="197"/>
    </location>
</feature>
<keyword evidence="3" id="KW-1185">Reference proteome</keyword>
<feature type="region of interest" description="Disordered" evidence="1">
    <location>
        <begin position="223"/>
        <end position="263"/>
    </location>
</feature>
<reference evidence="2" key="1">
    <citation type="submission" date="2019-03" db="EMBL/GenBank/DDBJ databases">
        <title>WGS assembly of Setaria viridis.</title>
        <authorList>
            <person name="Huang P."/>
            <person name="Jenkins J."/>
            <person name="Grimwood J."/>
            <person name="Barry K."/>
            <person name="Healey A."/>
            <person name="Mamidi S."/>
            <person name="Sreedasyam A."/>
            <person name="Shu S."/>
            <person name="Feldman M."/>
            <person name="Wu J."/>
            <person name="Yu Y."/>
            <person name="Chen C."/>
            <person name="Johnson J."/>
            <person name="Rokhsar D."/>
            <person name="Baxter I."/>
            <person name="Schmutz J."/>
            <person name="Brutnell T."/>
            <person name="Kellogg E."/>
        </authorList>
    </citation>
    <scope>NUCLEOTIDE SEQUENCE [LARGE SCALE GENOMIC DNA]</scope>
</reference>
<name>A0A4U6UF25_SETVI</name>
<dbReference type="AlphaFoldDB" id="A0A4U6UF25"/>
<dbReference type="Gramene" id="TKW09017">
    <property type="protein sequence ID" value="TKW09017"/>
    <property type="gene ID" value="SEVIR_6G063720v2"/>
</dbReference>
<dbReference type="Proteomes" id="UP000298652">
    <property type="component" value="Chromosome 6"/>
</dbReference>
<proteinExistence type="predicted"/>
<accession>A0A4U6UF25</accession>
<evidence type="ECO:0000256" key="1">
    <source>
        <dbReference type="SAM" id="MobiDB-lite"/>
    </source>
</evidence>
<protein>
    <submittedName>
        <fullName evidence="2">Uncharacterized protein</fullName>
    </submittedName>
</protein>
<evidence type="ECO:0000313" key="2">
    <source>
        <dbReference type="EMBL" id="TKW09017.1"/>
    </source>
</evidence>